<evidence type="ECO:0000256" key="4">
    <source>
        <dbReference type="ARBA" id="ARBA00022801"/>
    </source>
</evidence>
<dbReference type="GO" id="GO:0006508">
    <property type="term" value="P:proteolysis"/>
    <property type="evidence" value="ECO:0007669"/>
    <property type="project" value="UniProtKB-KW"/>
</dbReference>
<organism evidence="9 10">
    <name type="scientific">Paenarthrobacter aurescens (strain TC1)</name>
    <dbReference type="NCBI Taxonomy" id="290340"/>
    <lineage>
        <taxon>Bacteria</taxon>
        <taxon>Bacillati</taxon>
        <taxon>Actinomycetota</taxon>
        <taxon>Actinomycetes</taxon>
        <taxon>Micrococcales</taxon>
        <taxon>Micrococcaceae</taxon>
        <taxon>Paenarthrobacter</taxon>
    </lineage>
</organism>
<evidence type="ECO:0000313" key="10">
    <source>
        <dbReference type="Proteomes" id="UP000000637"/>
    </source>
</evidence>
<dbReference type="HOGENOM" id="CLU_2353770_0_0_11"/>
<gene>
    <name evidence="9" type="ordered locus">AAur_4084</name>
</gene>
<keyword evidence="4 8" id="KW-0378">Hydrolase</keyword>
<accession>A1RBZ0</accession>
<evidence type="ECO:0000256" key="8">
    <source>
        <dbReference type="RuleBase" id="RU364100"/>
    </source>
</evidence>
<dbReference type="PANTHER" id="PTHR13604:SF0">
    <property type="entry name" value="ABASIC SITE PROCESSING PROTEIN HMCES"/>
    <property type="match status" value="1"/>
</dbReference>
<dbReference type="KEGG" id="aau:AAur_4084"/>
<evidence type="ECO:0000256" key="2">
    <source>
        <dbReference type="ARBA" id="ARBA00022670"/>
    </source>
</evidence>
<dbReference type="SUPFAM" id="SSF143081">
    <property type="entry name" value="BB1717-like"/>
    <property type="match status" value="1"/>
</dbReference>
<keyword evidence="6" id="KW-0238">DNA-binding</keyword>
<dbReference type="PANTHER" id="PTHR13604">
    <property type="entry name" value="DC12-RELATED"/>
    <property type="match status" value="1"/>
</dbReference>
<dbReference type="Pfam" id="PF02586">
    <property type="entry name" value="SRAP"/>
    <property type="match status" value="1"/>
</dbReference>
<protein>
    <recommendedName>
        <fullName evidence="8">Abasic site processing protein</fullName>
        <ecNumber evidence="8">3.4.-.-</ecNumber>
    </recommendedName>
</protein>
<proteinExistence type="inferred from homology"/>
<dbReference type="AlphaFoldDB" id="A1RBZ0"/>
<dbReference type="eggNOG" id="COG2135">
    <property type="taxonomic scope" value="Bacteria"/>
</dbReference>
<dbReference type="Gene3D" id="3.90.1680.10">
    <property type="entry name" value="SOS response associated peptidase-like"/>
    <property type="match status" value="1"/>
</dbReference>
<dbReference type="EC" id="3.4.-.-" evidence="8"/>
<dbReference type="RefSeq" id="WP_011776676.1">
    <property type="nucleotide sequence ID" value="NC_008711.1"/>
</dbReference>
<dbReference type="GO" id="GO:0003697">
    <property type="term" value="F:single-stranded DNA binding"/>
    <property type="evidence" value="ECO:0007669"/>
    <property type="project" value="InterPro"/>
</dbReference>
<comment type="similarity">
    <text evidence="1 8">Belongs to the SOS response-associated peptidase family.</text>
</comment>
<evidence type="ECO:0000256" key="7">
    <source>
        <dbReference type="ARBA" id="ARBA00023239"/>
    </source>
</evidence>
<keyword evidence="3" id="KW-0227">DNA damage</keyword>
<reference evidence="9 10" key="1">
    <citation type="journal article" date="2006" name="PLoS Genet.">
        <title>Secrets of soil survival revealed by the genome sequence of Arthrobacter aurescens TC1.</title>
        <authorList>
            <person name="Mongodin E.F."/>
            <person name="Shapir N."/>
            <person name="Daugherty S.C."/>
            <person name="DeBoy R.T."/>
            <person name="Emerson J.B."/>
            <person name="Shvartzbeyn A."/>
            <person name="Radune D."/>
            <person name="Vamathevan J."/>
            <person name="Riggs F."/>
            <person name="Grinberg V."/>
            <person name="Khouri H."/>
            <person name="Wackett L.P."/>
            <person name="Nelson K.E."/>
            <person name="Sadowsky M.J."/>
        </authorList>
    </citation>
    <scope>NUCLEOTIDE SEQUENCE [LARGE SCALE GENOMIC DNA]</scope>
    <source>
        <strain evidence="9 10">TC1</strain>
    </source>
</reference>
<evidence type="ECO:0000313" key="9">
    <source>
        <dbReference type="EMBL" id="ABM07825.1"/>
    </source>
</evidence>
<keyword evidence="2 8" id="KW-0645">Protease</keyword>
<dbReference type="OrthoDB" id="9782620at2"/>
<evidence type="ECO:0000256" key="5">
    <source>
        <dbReference type="ARBA" id="ARBA00023124"/>
    </source>
</evidence>
<sequence>MNEPEISKDGKRIPNYLFSEKVPLLGFAGLHEFWPAPAVPEYGPERWLRTCAVLTTTAQDALGRVHNRSPVIISKDRFAEWLDPDLTDWWTSPSPK</sequence>
<evidence type="ECO:0000256" key="1">
    <source>
        <dbReference type="ARBA" id="ARBA00008136"/>
    </source>
</evidence>
<dbReference type="STRING" id="290340.AAur_4084"/>
<dbReference type="GO" id="GO:0106300">
    <property type="term" value="P:protein-DNA covalent cross-linking repair"/>
    <property type="evidence" value="ECO:0007669"/>
    <property type="project" value="InterPro"/>
</dbReference>
<keyword evidence="5" id="KW-0190">Covalent protein-DNA linkage</keyword>
<dbReference type="InterPro" id="IPR003738">
    <property type="entry name" value="SRAP"/>
</dbReference>
<dbReference type="InterPro" id="IPR036590">
    <property type="entry name" value="SRAP-like"/>
</dbReference>
<keyword evidence="7" id="KW-0456">Lyase</keyword>
<evidence type="ECO:0000256" key="3">
    <source>
        <dbReference type="ARBA" id="ARBA00022763"/>
    </source>
</evidence>
<evidence type="ECO:0000256" key="6">
    <source>
        <dbReference type="ARBA" id="ARBA00023125"/>
    </source>
</evidence>
<name>A1RBZ0_PAEAT</name>
<keyword evidence="10" id="KW-1185">Reference proteome</keyword>
<dbReference type="GO" id="GO:0008233">
    <property type="term" value="F:peptidase activity"/>
    <property type="evidence" value="ECO:0007669"/>
    <property type="project" value="UniProtKB-KW"/>
</dbReference>
<dbReference type="GO" id="GO:0016829">
    <property type="term" value="F:lyase activity"/>
    <property type="evidence" value="ECO:0007669"/>
    <property type="project" value="UniProtKB-KW"/>
</dbReference>
<dbReference type="EMBL" id="CP000474">
    <property type="protein sequence ID" value="ABM07825.1"/>
    <property type="molecule type" value="Genomic_DNA"/>
</dbReference>
<dbReference type="Proteomes" id="UP000000637">
    <property type="component" value="Chromosome"/>
</dbReference>